<dbReference type="PANTHER" id="PTHR10728">
    <property type="entry name" value="CYTOSOLIC PHOSPHOLIPASE A2"/>
    <property type="match status" value="1"/>
</dbReference>
<feature type="transmembrane region" description="Helical" evidence="2">
    <location>
        <begin position="309"/>
        <end position="335"/>
    </location>
</feature>
<dbReference type="OrthoDB" id="100544at2"/>
<dbReference type="EMBL" id="CP024091">
    <property type="protein sequence ID" value="ATP59196.1"/>
    <property type="molecule type" value="Genomic_DNA"/>
</dbReference>
<feature type="transmembrane region" description="Helical" evidence="2">
    <location>
        <begin position="425"/>
        <end position="445"/>
    </location>
</feature>
<keyword evidence="1" id="KW-0443">Lipid metabolism</keyword>
<dbReference type="PANTHER" id="PTHR10728:SF40">
    <property type="entry name" value="PATATIN FAMILY PROTEIN"/>
    <property type="match status" value="1"/>
</dbReference>
<dbReference type="GO" id="GO:0046475">
    <property type="term" value="P:glycerophospholipid catabolic process"/>
    <property type="evidence" value="ECO:0007669"/>
    <property type="project" value="TreeGrafter"/>
</dbReference>
<dbReference type="Gene3D" id="3.40.1090.10">
    <property type="entry name" value="Cytosolic phospholipase A2 catalytic domain"/>
    <property type="match status" value="2"/>
</dbReference>
<sequence>MRAKLDAQTDPTINLYEIEQFGKKVIKEPLKRAEEMKLKGLALSGGGIRSATFNLGILQKLAQLDKLKDFDYLSTVSGGGYIGSWLSSWIQRAGSVEKVTEHLDPKKSTAPLADEIRPLRWLRMYSNYLSPNSSIMSSDSWTMGMTWLRNTLINQTILLLLLLTALSFVNVFFYGWKMIAEVRTGANIGYEINELHLFLWSLAIVVPGAILSGIGMSTYHVSQNPRVKWSLGSIGRSPYLSTGLIIWAGISAYMITAWFYKVSDKLNCFECKVETLWPLVISGLLAMAIIAFIGRYYNMIPARIHWFKLTLYLGVSSLVATCAGILVLSGAWQLIGYLKFKQPLSNDDTIFIVGLPLILEAICVSVVVRMAVMGSFFPDERREWWAKMGAEVHRIILIWLLITSATLLLHDAFRKIFDYLIETYPGIFAGWMAFIGYAVRLAYLSGTSGNKSKAGKWDIKEYFIRFAPYLFLIGFLLLGVIILNEITSVFNYMPGTLEYYLILGVAIGAVTAFLSWRVGVNEFSLHYFYRNRLVRAYLGATRSVRDREATYNTFTGFDKADDIPISSLLTQRKYIGPYPLINTALSATDVSSLDRQDRKAESFIFSPLFCGFDFSPTSSASSSGSRTFQYGYRPSDDFSAPGGPSLGTAMAISGAAVNPNMGYHTSAAIAFLLTIFNVRLGWWIGNPRFNCWKRSSPRTGLAYLIKDLVGRSDISSDYVCLSDGAHFDNMGLYELIRRRCNYIVLGDAEEDSTSTCDGLANAIRRCRIDFGVEIEIDVSPITNKDKETRFCKAHVVEGKINYPGNPDPGKLIYVKAALTGDEPIDLREYFMDNPEFPQQSTGDQFFDESQFESYRKLGYNSI</sequence>
<dbReference type="SUPFAM" id="SSF52151">
    <property type="entry name" value="FabD/lysophospholipase-like"/>
    <property type="match status" value="1"/>
</dbReference>
<accession>A0A2D1UC74</accession>
<dbReference type="Proteomes" id="UP000223749">
    <property type="component" value="Chromosome"/>
</dbReference>
<reference evidence="4 5" key="1">
    <citation type="submission" date="2017-10" db="EMBL/GenBank/DDBJ databases">
        <title>Whole genome of Pedobacter ginsengisoli T01R-27 isolated from tomato rhizosphere.</title>
        <authorList>
            <person name="Weon H.-Y."/>
            <person name="Lee S.A."/>
            <person name="Sang M.K."/>
            <person name="Song J."/>
        </authorList>
    </citation>
    <scope>NUCLEOTIDE SEQUENCE [LARGE SCALE GENOMIC DNA]</scope>
    <source>
        <strain evidence="4 5">T01R-27</strain>
    </source>
</reference>
<evidence type="ECO:0000256" key="1">
    <source>
        <dbReference type="ARBA" id="ARBA00023098"/>
    </source>
</evidence>
<feature type="transmembrane region" description="Helical" evidence="2">
    <location>
        <begin position="499"/>
        <end position="520"/>
    </location>
</feature>
<organism evidence="4 5">
    <name type="scientific">Pedobacter ginsengisoli</name>
    <dbReference type="NCBI Taxonomy" id="363852"/>
    <lineage>
        <taxon>Bacteria</taxon>
        <taxon>Pseudomonadati</taxon>
        <taxon>Bacteroidota</taxon>
        <taxon>Sphingobacteriia</taxon>
        <taxon>Sphingobacteriales</taxon>
        <taxon>Sphingobacteriaceae</taxon>
        <taxon>Pedobacter</taxon>
    </lineage>
</organism>
<keyword evidence="2" id="KW-0472">Membrane</keyword>
<evidence type="ECO:0000313" key="5">
    <source>
        <dbReference type="Proteomes" id="UP000223749"/>
    </source>
</evidence>
<evidence type="ECO:0000256" key="2">
    <source>
        <dbReference type="SAM" id="Phobius"/>
    </source>
</evidence>
<feature type="domain" description="PNPLA" evidence="3">
    <location>
        <begin position="41"/>
        <end position="159"/>
    </location>
</feature>
<feature type="transmembrane region" description="Helical" evidence="2">
    <location>
        <begin position="392"/>
        <end position="413"/>
    </location>
</feature>
<evidence type="ECO:0000259" key="3">
    <source>
        <dbReference type="Pfam" id="PF01734"/>
    </source>
</evidence>
<feature type="transmembrane region" description="Helical" evidence="2">
    <location>
        <begin position="466"/>
        <end position="487"/>
    </location>
</feature>
<feature type="transmembrane region" description="Helical" evidence="2">
    <location>
        <begin position="157"/>
        <end position="177"/>
    </location>
</feature>
<dbReference type="InterPro" id="IPR002641">
    <property type="entry name" value="PNPLA_dom"/>
</dbReference>
<dbReference type="Pfam" id="PF01734">
    <property type="entry name" value="Patatin"/>
    <property type="match status" value="1"/>
</dbReference>
<feature type="transmembrane region" description="Helical" evidence="2">
    <location>
        <begin position="275"/>
        <end position="297"/>
    </location>
</feature>
<keyword evidence="2" id="KW-1133">Transmembrane helix</keyword>
<dbReference type="GO" id="GO:0005829">
    <property type="term" value="C:cytosol"/>
    <property type="evidence" value="ECO:0007669"/>
    <property type="project" value="TreeGrafter"/>
</dbReference>
<dbReference type="GO" id="GO:0004623">
    <property type="term" value="F:phospholipase A2 activity"/>
    <property type="evidence" value="ECO:0007669"/>
    <property type="project" value="TreeGrafter"/>
</dbReference>
<feature type="transmembrane region" description="Helical" evidence="2">
    <location>
        <begin position="667"/>
        <end position="685"/>
    </location>
</feature>
<gene>
    <name evidence="4" type="ORF">CPT03_09810</name>
</gene>
<name>A0A2D1UC74_9SPHI</name>
<dbReference type="AlphaFoldDB" id="A0A2D1UC74"/>
<feature type="transmembrane region" description="Helical" evidence="2">
    <location>
        <begin position="350"/>
        <end position="372"/>
    </location>
</feature>
<dbReference type="InterPro" id="IPR016035">
    <property type="entry name" value="Acyl_Trfase/lysoPLipase"/>
</dbReference>
<proteinExistence type="predicted"/>
<feature type="transmembrane region" description="Helical" evidence="2">
    <location>
        <begin position="239"/>
        <end position="260"/>
    </location>
</feature>
<keyword evidence="5" id="KW-1185">Reference proteome</keyword>
<evidence type="ECO:0000313" key="4">
    <source>
        <dbReference type="EMBL" id="ATP59196.1"/>
    </source>
</evidence>
<feature type="transmembrane region" description="Helical" evidence="2">
    <location>
        <begin position="197"/>
        <end position="219"/>
    </location>
</feature>
<dbReference type="KEGG" id="pgs:CPT03_09810"/>
<keyword evidence="2" id="KW-0812">Transmembrane</keyword>
<protein>
    <recommendedName>
        <fullName evidence="3">PNPLA domain-containing protein</fullName>
    </recommendedName>
</protein>